<dbReference type="EMBL" id="JBHSAM010000023">
    <property type="protein sequence ID" value="MFC4100259.1"/>
    <property type="molecule type" value="Genomic_DNA"/>
</dbReference>
<dbReference type="SMART" id="SM00710">
    <property type="entry name" value="PbH1"/>
    <property type="match status" value="6"/>
</dbReference>
<keyword evidence="3" id="KW-1185">Reference proteome</keyword>
<feature type="domain" description="Right handed beta helix" evidence="1">
    <location>
        <begin position="387"/>
        <end position="533"/>
    </location>
</feature>
<sequence>MGDARREAMLSLFVCGTQGDDENEGSRERPFATIRRAQAAVREAIRGGDADAVAVHLRGGIYPLTEPLRFGSEDAGGTRCPVVYRNAEGETPVLTGGKLLGGWERWRGSAWRTRVEPGTRFQTLYADGQRVAKARWPAAGYLRSENSPDGEERNGIGYLEGDFPMPADTSALQAHVWPGEGEWNWFTETIPVAEVDAARRRIIFGRPCTWGIGAHSRYYLQGALEFLREPGQFHLDEREGWLYYIPAVGVQSPEEQTIIAPSMMRLIEIAGESEDRKASGLTFQGLRLMGTDAHADHIMMRSEPGMDNCEPEANRSGVIYARFASNVRIERCAISQSGTCGIFLDRCAERFAIVGNEVERFGHSGIYACGYAPGEGDIATAELAHRNRGHVIADNRIRYGGELIGHGSGIVLYQSGDNEIAHNQIVGMPRYGISLKGLRYGVMPNRLWDADVTWENHWEFLFTRDNVIYGNDISEVMTDSQDGGMIESWGIGRGNRISGNRLHHSGIHFSFGFGIYLDDASDDVEVTGNLLDHLYSTGDGKLWMTIFAKGIGNRIANNLIVDNPDAVCAIGSQEMAGEANRALAIEGNIVANSGHLYCCVNWSPERFRLCDRNLYWRGGEPSRVTGKLPAEPLGDNPAWGWEYAWETWRSLQGGAYDAATINGDPRFADWAAGDYRLLPDSPAYRLGWRDIDLASFGPRD</sequence>
<dbReference type="Gene3D" id="2.160.20.10">
    <property type="entry name" value="Single-stranded right-handed beta-helix, Pectin lyase-like"/>
    <property type="match status" value="2"/>
</dbReference>
<reference evidence="3" key="1">
    <citation type="journal article" date="2019" name="Int. J. Syst. Evol. Microbiol.">
        <title>The Global Catalogue of Microorganisms (GCM) 10K type strain sequencing project: providing services to taxonomists for standard genome sequencing and annotation.</title>
        <authorList>
            <consortium name="The Broad Institute Genomics Platform"/>
            <consortium name="The Broad Institute Genome Sequencing Center for Infectious Disease"/>
            <person name="Wu L."/>
            <person name="Ma J."/>
        </authorList>
    </citation>
    <scope>NUCLEOTIDE SEQUENCE [LARGE SCALE GENOMIC DNA]</scope>
    <source>
        <strain evidence="3">IBRC-M 10987</strain>
    </source>
</reference>
<accession>A0ABV8K0I0</accession>
<evidence type="ECO:0000313" key="3">
    <source>
        <dbReference type="Proteomes" id="UP001595715"/>
    </source>
</evidence>
<protein>
    <submittedName>
        <fullName evidence="2">Right-handed parallel beta-helix repeat-containing protein</fullName>
    </submittedName>
</protein>
<evidence type="ECO:0000313" key="2">
    <source>
        <dbReference type="EMBL" id="MFC4100259.1"/>
    </source>
</evidence>
<dbReference type="InterPro" id="IPR006626">
    <property type="entry name" value="PbH1"/>
</dbReference>
<name>A0ABV8K0I0_9BACL</name>
<feature type="domain" description="Right handed beta helix" evidence="1">
    <location>
        <begin position="296"/>
        <end position="368"/>
    </location>
</feature>
<dbReference type="PANTHER" id="PTHR36453">
    <property type="entry name" value="SECRETED PROTEIN-RELATED"/>
    <property type="match status" value="1"/>
</dbReference>
<comment type="caution">
    <text evidence="2">The sequence shown here is derived from an EMBL/GenBank/DDBJ whole genome shotgun (WGS) entry which is preliminary data.</text>
</comment>
<dbReference type="SUPFAM" id="SSF51126">
    <property type="entry name" value="Pectin lyase-like"/>
    <property type="match status" value="1"/>
</dbReference>
<dbReference type="InterPro" id="IPR039448">
    <property type="entry name" value="Beta_helix"/>
</dbReference>
<dbReference type="Proteomes" id="UP001595715">
    <property type="component" value="Unassembled WGS sequence"/>
</dbReference>
<gene>
    <name evidence="2" type="ORF">ACFOZ8_11445</name>
</gene>
<dbReference type="InterPro" id="IPR012334">
    <property type="entry name" value="Pectin_lyas_fold"/>
</dbReference>
<organism evidence="2 3">
    <name type="scientific">Paenibacillus xanthanilyticus</name>
    <dbReference type="NCBI Taxonomy" id="1783531"/>
    <lineage>
        <taxon>Bacteria</taxon>
        <taxon>Bacillati</taxon>
        <taxon>Bacillota</taxon>
        <taxon>Bacilli</taxon>
        <taxon>Bacillales</taxon>
        <taxon>Paenibacillaceae</taxon>
        <taxon>Paenibacillus</taxon>
    </lineage>
</organism>
<dbReference type="RefSeq" id="WP_377718932.1">
    <property type="nucleotide sequence ID" value="NZ_JBHSAM010000023.1"/>
</dbReference>
<dbReference type="Pfam" id="PF13229">
    <property type="entry name" value="Beta_helix"/>
    <property type="match status" value="2"/>
</dbReference>
<dbReference type="PANTHER" id="PTHR36453:SF1">
    <property type="entry name" value="RIGHT HANDED BETA HELIX DOMAIN-CONTAINING PROTEIN"/>
    <property type="match status" value="1"/>
</dbReference>
<proteinExistence type="predicted"/>
<dbReference type="InterPro" id="IPR011050">
    <property type="entry name" value="Pectin_lyase_fold/virulence"/>
</dbReference>
<evidence type="ECO:0000259" key="1">
    <source>
        <dbReference type="Pfam" id="PF13229"/>
    </source>
</evidence>